<proteinExistence type="predicted"/>
<dbReference type="AlphaFoldDB" id="W4HNN9"/>
<dbReference type="PATRIC" id="fig|1317118.6.peg.72"/>
<comment type="caution">
    <text evidence="2">The sequence shown here is derived from an EMBL/GenBank/DDBJ whole genome shotgun (WGS) entry which is preliminary data.</text>
</comment>
<reference evidence="2 3" key="1">
    <citation type="journal article" date="2014" name="Antonie Van Leeuwenhoek">
        <title>Roseivivax atlanticus sp. nov., isolated from surface seawater of the Atlantic Ocean.</title>
        <authorList>
            <person name="Li G."/>
            <person name="Lai Q."/>
            <person name="Liu X."/>
            <person name="Sun F."/>
            <person name="Shao Z."/>
        </authorList>
    </citation>
    <scope>NUCLEOTIDE SEQUENCE [LARGE SCALE GENOMIC DNA]</scope>
    <source>
        <strain evidence="2 3">22II-s10s</strain>
    </source>
</reference>
<dbReference type="InterPro" id="IPR011041">
    <property type="entry name" value="Quinoprot_gluc/sorb_DH_b-prop"/>
</dbReference>
<dbReference type="STRING" id="1379903.ATO8_00355"/>
<dbReference type="SUPFAM" id="SSF50952">
    <property type="entry name" value="Soluble quinoprotein glucose dehydrogenase"/>
    <property type="match status" value="1"/>
</dbReference>
<dbReference type="EMBL" id="AQQW01000001">
    <property type="protein sequence ID" value="ETW14314.1"/>
    <property type="molecule type" value="Genomic_DNA"/>
</dbReference>
<sequence>MAGVAALSAAACAQAQTFERGTKNADFEPAFDNQTRAPLVDSDVSMTVETLADGLVHPWGIEVLPDDAGYLVTERPGRLRVVARDGTLSEPISGTPEVVAQGQGGLLDVALAPDFAESRRIYLSYAKPVDDGLSATAAAYATLSEDMTALENLTDIFVQEPGSSVTKHYGSRVVFDGEGHVYVTTGEHSSDRTRVYAQDLDKTYGKVVRVTPEGETPEGNPFAGQEDAIDTIWSYGHRNVQGATMRDGQLWTIEHGPRGGDELNMVEPGLNYGWPVISYGIRYGGGDIGSGEAVREGMEQPVYYWDPVIAPGGMLSYDGSAFSDWQGDLLIGSLYPGGIVRLSLENDRVTEEERMHMDLGRVRDVEVDSDGGLLAITDYEDGRLVKITPAESS</sequence>
<name>W4HNN9_9RHOB</name>
<dbReference type="Pfam" id="PF07995">
    <property type="entry name" value="GSDH"/>
    <property type="match status" value="1"/>
</dbReference>
<dbReference type="PANTHER" id="PTHR19328:SF75">
    <property type="entry name" value="ALDOSE SUGAR DEHYDROGENASE YLII"/>
    <property type="match status" value="1"/>
</dbReference>
<gene>
    <name evidence="2" type="ORF">ATO8_00355</name>
</gene>
<dbReference type="InterPro" id="IPR012938">
    <property type="entry name" value="Glc/Sorbosone_DH"/>
</dbReference>
<feature type="domain" description="Glucose/Sorbosone dehydrogenase" evidence="1">
    <location>
        <begin position="56"/>
        <end position="386"/>
    </location>
</feature>
<evidence type="ECO:0000313" key="2">
    <source>
        <dbReference type="EMBL" id="ETW14314.1"/>
    </source>
</evidence>
<dbReference type="Proteomes" id="UP000019063">
    <property type="component" value="Unassembled WGS sequence"/>
</dbReference>
<keyword evidence="3" id="KW-1185">Reference proteome</keyword>
<dbReference type="InterPro" id="IPR011042">
    <property type="entry name" value="6-blade_b-propeller_TolB-like"/>
</dbReference>
<protein>
    <submittedName>
        <fullName evidence="2">Glucose sorbosone dehydrogenase</fullName>
    </submittedName>
</protein>
<dbReference type="Gene3D" id="2.120.10.30">
    <property type="entry name" value="TolB, C-terminal domain"/>
    <property type="match status" value="1"/>
</dbReference>
<accession>W4HNN9</accession>
<evidence type="ECO:0000313" key="3">
    <source>
        <dbReference type="Proteomes" id="UP000019063"/>
    </source>
</evidence>
<dbReference type="eggNOG" id="COG2133">
    <property type="taxonomic scope" value="Bacteria"/>
</dbReference>
<dbReference type="PANTHER" id="PTHR19328">
    <property type="entry name" value="HEDGEHOG-INTERACTING PROTEIN"/>
    <property type="match status" value="1"/>
</dbReference>
<evidence type="ECO:0000259" key="1">
    <source>
        <dbReference type="Pfam" id="PF07995"/>
    </source>
</evidence>
<organism evidence="2 3">
    <name type="scientific">Roseivivax marinus</name>
    <dbReference type="NCBI Taxonomy" id="1379903"/>
    <lineage>
        <taxon>Bacteria</taxon>
        <taxon>Pseudomonadati</taxon>
        <taxon>Pseudomonadota</taxon>
        <taxon>Alphaproteobacteria</taxon>
        <taxon>Rhodobacterales</taxon>
        <taxon>Roseobacteraceae</taxon>
        <taxon>Roseivivax</taxon>
    </lineage>
</organism>